<dbReference type="InterPro" id="IPR025668">
    <property type="entry name" value="Tnp_DDE_dom"/>
</dbReference>
<proteinExistence type="predicted"/>
<evidence type="ECO:0000313" key="2">
    <source>
        <dbReference type="EMBL" id="XDQ23941.1"/>
    </source>
</evidence>
<dbReference type="EMBL" id="CP163435">
    <property type="protein sequence ID" value="XDQ23941.1"/>
    <property type="molecule type" value="Genomic_DNA"/>
</dbReference>
<protein>
    <submittedName>
        <fullName evidence="2">Transposase</fullName>
    </submittedName>
</protein>
<dbReference type="AlphaFoldDB" id="A0AB39P0B6"/>
<accession>A0AB39P0B6</accession>
<organism evidence="2">
    <name type="scientific">Streptomyces sp. R21</name>
    <dbReference type="NCBI Taxonomy" id="3238627"/>
    <lineage>
        <taxon>Bacteria</taxon>
        <taxon>Bacillati</taxon>
        <taxon>Actinomycetota</taxon>
        <taxon>Actinomycetes</taxon>
        <taxon>Kitasatosporales</taxon>
        <taxon>Streptomycetaceae</taxon>
        <taxon>Streptomyces</taxon>
    </lineage>
</organism>
<sequence>MLGKAAFTIDWDNEQAICPHGAPSGSWTKLKNKDHTYLQARFAEAGCRACPDRAQCTASANGPRSIAVLRRAPHEI</sequence>
<gene>
    <name evidence="2" type="ORF">AB5J56_04185</name>
</gene>
<dbReference type="Pfam" id="PF13751">
    <property type="entry name" value="DDE_Tnp_1_6"/>
    <property type="match status" value="1"/>
</dbReference>
<name>A0AB39P0B6_9ACTN</name>
<reference evidence="2" key="1">
    <citation type="submission" date="2024-07" db="EMBL/GenBank/DDBJ databases">
        <authorList>
            <person name="Yu S.T."/>
        </authorList>
    </citation>
    <scope>NUCLEOTIDE SEQUENCE</scope>
    <source>
        <strain evidence="2">R21</strain>
    </source>
</reference>
<dbReference type="RefSeq" id="WP_369230142.1">
    <property type="nucleotide sequence ID" value="NZ_CP163435.1"/>
</dbReference>
<evidence type="ECO:0000259" key="1">
    <source>
        <dbReference type="Pfam" id="PF13751"/>
    </source>
</evidence>
<feature type="domain" description="Transposase DDE" evidence="1">
    <location>
        <begin position="17"/>
        <end position="68"/>
    </location>
</feature>